<evidence type="ECO:0000256" key="1">
    <source>
        <dbReference type="SAM" id="Phobius"/>
    </source>
</evidence>
<dbReference type="RefSeq" id="WP_352561162.1">
    <property type="nucleotide sequence ID" value="NZ_JAMYQB010000024.1"/>
</dbReference>
<name>A0ABV1Z5Q8_9HYPH</name>
<comment type="caution">
    <text evidence="2">The sequence shown here is derived from an EMBL/GenBank/DDBJ whole genome shotgun (WGS) entry which is preliminary data.</text>
</comment>
<keyword evidence="1" id="KW-0812">Transmembrane</keyword>
<dbReference type="EMBL" id="JAMYQB010000024">
    <property type="protein sequence ID" value="MER9407356.1"/>
    <property type="molecule type" value="Genomic_DNA"/>
</dbReference>
<keyword evidence="1" id="KW-1133">Transmembrane helix</keyword>
<organism evidence="2 3">
    <name type="scientific">Mesorhizobium caraganae</name>
    <dbReference type="NCBI Taxonomy" id="483206"/>
    <lineage>
        <taxon>Bacteria</taxon>
        <taxon>Pseudomonadati</taxon>
        <taxon>Pseudomonadota</taxon>
        <taxon>Alphaproteobacteria</taxon>
        <taxon>Hyphomicrobiales</taxon>
        <taxon>Phyllobacteriaceae</taxon>
        <taxon>Mesorhizobium</taxon>
    </lineage>
</organism>
<accession>A0ABV1Z5Q8</accession>
<feature type="transmembrane region" description="Helical" evidence="1">
    <location>
        <begin position="100"/>
        <end position="124"/>
    </location>
</feature>
<evidence type="ECO:0000313" key="2">
    <source>
        <dbReference type="EMBL" id="MER9407356.1"/>
    </source>
</evidence>
<evidence type="ECO:0008006" key="4">
    <source>
        <dbReference type="Google" id="ProtNLM"/>
    </source>
</evidence>
<evidence type="ECO:0000313" key="3">
    <source>
        <dbReference type="Proteomes" id="UP001433071"/>
    </source>
</evidence>
<keyword evidence="3" id="KW-1185">Reference proteome</keyword>
<proteinExistence type="predicted"/>
<reference evidence="2 3" key="1">
    <citation type="journal article" date="2024" name="Proc. Natl. Acad. Sci. U.S.A.">
        <title>The evolutionary genomics of adaptation to stress in wild rhizobium bacteria.</title>
        <authorList>
            <person name="Kehlet-Delgado H."/>
            <person name="Montoya A.P."/>
            <person name="Jensen K.T."/>
            <person name="Wendlandt C.E."/>
            <person name="Dexheimer C."/>
            <person name="Roberts M."/>
            <person name="Torres Martinez L."/>
            <person name="Friesen M.L."/>
            <person name="Griffitts J.S."/>
            <person name="Porter S.S."/>
        </authorList>
    </citation>
    <scope>NUCLEOTIDE SEQUENCE [LARGE SCALE GENOMIC DNA]</scope>
    <source>
        <strain evidence="2 3">M0641</strain>
    </source>
</reference>
<feature type="transmembrane region" description="Helical" evidence="1">
    <location>
        <begin position="12"/>
        <end position="31"/>
    </location>
</feature>
<dbReference type="Proteomes" id="UP001433071">
    <property type="component" value="Unassembled WGS sequence"/>
</dbReference>
<protein>
    <recommendedName>
        <fullName evidence="4">Pilus assembly protein</fullName>
    </recommendedName>
</protein>
<gene>
    <name evidence="2" type="ORF">NKI36_25315</name>
</gene>
<keyword evidence="1" id="KW-0472">Membrane</keyword>
<sequence length="308" mass="34024">MLKRVWDGTVSLWVTIAICSFLLFVTALGFMSARAYDRATQDYQTSRAYDETRRQFEQRCAGLEGKEIFDCLKEQIETAREPSRSEEDVRAQKEMARWALALLVVSGVLGVLTLIVTIVGVIFVRNTLEATRLGTKAAVDAAEAAIHNNTIIQAEQRPWVTLERQIPCEFRASGDTGMCKWKYGLLNRGKLPAQRVHVTQKLVRGGGFGNPLEKAFRAFVDEARSNALNRSGMVVFAGDALSHDTTSMTGGLFEQPGNEYALFVCVTYQHAGGVGIDANLLGISASQKPNALPPQYELLSFGRERVVE</sequence>